<dbReference type="CDD" id="cd00180">
    <property type="entry name" value="PKc"/>
    <property type="match status" value="1"/>
</dbReference>
<proteinExistence type="predicted"/>
<dbReference type="Proteomes" id="UP000286045">
    <property type="component" value="Unassembled WGS sequence"/>
</dbReference>
<dbReference type="PANTHER" id="PTHR33112:SF10">
    <property type="entry name" value="TOL"/>
    <property type="match status" value="1"/>
</dbReference>
<dbReference type="SUPFAM" id="SSF56112">
    <property type="entry name" value="Protein kinase-like (PK-like)"/>
    <property type="match status" value="1"/>
</dbReference>
<organism evidence="3 4">
    <name type="scientific">Xylaria grammica</name>
    <dbReference type="NCBI Taxonomy" id="363999"/>
    <lineage>
        <taxon>Eukaryota</taxon>
        <taxon>Fungi</taxon>
        <taxon>Dikarya</taxon>
        <taxon>Ascomycota</taxon>
        <taxon>Pezizomycotina</taxon>
        <taxon>Sordariomycetes</taxon>
        <taxon>Xylariomycetidae</taxon>
        <taxon>Xylariales</taxon>
        <taxon>Xylariaceae</taxon>
        <taxon>Xylaria</taxon>
    </lineage>
</organism>
<dbReference type="Pfam" id="PF06985">
    <property type="entry name" value="HET"/>
    <property type="match status" value="1"/>
</dbReference>
<reference evidence="3 4" key="1">
    <citation type="submission" date="2018-12" db="EMBL/GenBank/DDBJ databases">
        <title>Draft genome sequence of Xylaria grammica IHI A82.</title>
        <authorList>
            <person name="Buettner E."/>
            <person name="Kellner H."/>
        </authorList>
    </citation>
    <scope>NUCLEOTIDE SEQUENCE [LARGE SCALE GENOMIC DNA]</scope>
    <source>
        <strain evidence="3 4">IHI A82</strain>
    </source>
</reference>
<name>A0A439DFP5_9PEZI</name>
<protein>
    <recommendedName>
        <fullName evidence="2">Protein kinase domain-containing protein</fullName>
    </recommendedName>
</protein>
<dbReference type="EMBL" id="RYZI01000032">
    <property type="protein sequence ID" value="RWA13206.1"/>
    <property type="molecule type" value="Genomic_DNA"/>
</dbReference>
<comment type="caution">
    <text evidence="3">The sequence shown here is derived from an EMBL/GenBank/DDBJ whole genome shotgun (WGS) entry which is preliminary data.</text>
</comment>
<feature type="region of interest" description="Disordered" evidence="1">
    <location>
        <begin position="490"/>
        <end position="509"/>
    </location>
</feature>
<dbReference type="Pfam" id="PF00069">
    <property type="entry name" value="Pkinase"/>
    <property type="match status" value="1"/>
</dbReference>
<dbReference type="InterPro" id="IPR011009">
    <property type="entry name" value="Kinase-like_dom_sf"/>
</dbReference>
<dbReference type="SMART" id="SM00220">
    <property type="entry name" value="S_TKc"/>
    <property type="match status" value="1"/>
</dbReference>
<dbReference type="InterPro" id="IPR010730">
    <property type="entry name" value="HET"/>
</dbReference>
<evidence type="ECO:0000256" key="1">
    <source>
        <dbReference type="SAM" id="MobiDB-lite"/>
    </source>
</evidence>
<dbReference type="GO" id="GO:0005524">
    <property type="term" value="F:ATP binding"/>
    <property type="evidence" value="ECO:0007669"/>
    <property type="project" value="InterPro"/>
</dbReference>
<dbReference type="PANTHER" id="PTHR33112">
    <property type="entry name" value="DOMAIN PROTEIN, PUTATIVE-RELATED"/>
    <property type="match status" value="1"/>
</dbReference>
<dbReference type="Gene3D" id="1.10.510.10">
    <property type="entry name" value="Transferase(Phosphotransferase) domain 1"/>
    <property type="match status" value="1"/>
</dbReference>
<dbReference type="AlphaFoldDB" id="A0A439DFP5"/>
<dbReference type="GO" id="GO:0004672">
    <property type="term" value="F:protein kinase activity"/>
    <property type="evidence" value="ECO:0007669"/>
    <property type="project" value="InterPro"/>
</dbReference>
<evidence type="ECO:0000313" key="4">
    <source>
        <dbReference type="Proteomes" id="UP000286045"/>
    </source>
</evidence>
<evidence type="ECO:0000313" key="3">
    <source>
        <dbReference type="EMBL" id="RWA13206.1"/>
    </source>
</evidence>
<dbReference type="PROSITE" id="PS50011">
    <property type="entry name" value="PROTEIN_KINASE_DOM"/>
    <property type="match status" value="1"/>
</dbReference>
<accession>A0A439DFP5</accession>
<gene>
    <name evidence="3" type="ORF">EKO27_g1898</name>
</gene>
<feature type="domain" description="Protein kinase" evidence="2">
    <location>
        <begin position="152"/>
        <end position="548"/>
    </location>
</feature>
<dbReference type="InterPro" id="IPR000719">
    <property type="entry name" value="Prot_kinase_dom"/>
</dbReference>
<evidence type="ECO:0000259" key="2">
    <source>
        <dbReference type="PROSITE" id="PS50011"/>
    </source>
</evidence>
<sequence length="1258" mass="140278">MSTGSLCDNIAGRLAKSKYCNGAEENYLPEGSLDDLMTAEEIKKELSQIPPLLLSSEAEQQFIGFIGQNAKKVFAAATLSKFRPEKVYKLINNLKIIDEKLPIDATASPLLELLGPWDAEQFGKHQWKFLVPVFKEDTLVYNLESQHILPFTQVGTQQKEGTFGIVSEVKIHEAHQRYQDMIRGELHIAVKEIVAQKIAYAADQSGLDDVKEAWKTEATALDKLTEVKHKHLVQCIAAIDKKDKYYFLFPWADGGSLQDFWEEFRNPSLSPEFIKEVLEQIRGLAEALKTLHGYRGRAATFRQGIDADNDASAGGGIRHGDLKPANILRFTPRDNNDIGTLKIADMGLAKHHEVNTRLRANATRTRFGTARYEPPEVGAPKLATAATSRLYDVWSMGCIILELLIWLLHGTDKLGEFNNTIGRDLKQDYSYYKVEETGGVKAAKVHDRVANYIKTLAKDPACAVNTALGDLLNLVDKKLLVVQLPTSSTEERDGPVSVTPAEPIGTNTGPYRASAASLLESLEDIISKSKNKVDYLCTERGQLEVPTVRSTPGTISSGNLHPNSANVIRDPGAGSAAELTLAATRMSGNPFDINIWEYQVDNGFAASFLNKLTETSNPLPFPKPVASEQLCEACLKLDFWAPKFHITDSLSNLKKSAETCRFCTMRWNASSHLHPKAREVRFDRAGSVIKMNESDPPVFSICRTNYSGAPGSVQIGLPVVFDAGNAAHFQLINCWLTECDSKHGAYKCTSPPTGEAPLPAINTNEDNLELAILHKTQSRKAFKLPTRLIDVGDINSPTCHLYETQPGDKSENFRYFALSHRWGIWTPERPHFYSTVENKEALMKEIDVARLPGTFRDAVITTRALGVRYLWIDSICIIQGVGGDFGSESKRMEDVFSAAYCVLAATCASGQWDGFLTSRPPREYVTFRPGSDSSFYVCQYIDDFNQEVLEGDMNKRGWVLQERALARRTIYFAGNQTYFECGAGVRCETLTKMDNRLAAFLGDPNFPQVAILSHHSERGTSRSEKILYYQDLYKKYSRLEFSRWEDRAVAMEGLEQRLSRAFESRGKFGILADKLKATNRSFLHRSLLWHRGTDQSSLTKIIFPPDRQKAPSWSWMSYRGGIDYLDVPFDSVEWESRDIRSPWQSTDARTTGSWMEEVMTFSAVARKFAAGQKVGEDVKIVYDETGMTAGSVSRVLCVIIGKTKGSALMENKTHYVLLVAPGAVMTAKGTKVYERIGAGSMPGRLIDFEEPGLDIKIQ</sequence>
<dbReference type="STRING" id="363999.A0A439DFP5"/>
<keyword evidence="4" id="KW-1185">Reference proteome</keyword>